<organism evidence="1 2">
    <name type="scientific">Castilleja foliolosa</name>
    <dbReference type="NCBI Taxonomy" id="1961234"/>
    <lineage>
        <taxon>Eukaryota</taxon>
        <taxon>Viridiplantae</taxon>
        <taxon>Streptophyta</taxon>
        <taxon>Embryophyta</taxon>
        <taxon>Tracheophyta</taxon>
        <taxon>Spermatophyta</taxon>
        <taxon>Magnoliopsida</taxon>
        <taxon>eudicotyledons</taxon>
        <taxon>Gunneridae</taxon>
        <taxon>Pentapetalae</taxon>
        <taxon>asterids</taxon>
        <taxon>lamiids</taxon>
        <taxon>Lamiales</taxon>
        <taxon>Orobanchaceae</taxon>
        <taxon>Pedicularideae</taxon>
        <taxon>Castillejinae</taxon>
        <taxon>Castilleja</taxon>
    </lineage>
</organism>
<dbReference type="EMBL" id="JAVIJP010000026">
    <property type="protein sequence ID" value="KAL3636854.1"/>
    <property type="molecule type" value="Genomic_DNA"/>
</dbReference>
<gene>
    <name evidence="1" type="ORF">CASFOL_019153</name>
</gene>
<evidence type="ECO:0000313" key="1">
    <source>
        <dbReference type="EMBL" id="KAL3636854.1"/>
    </source>
</evidence>
<dbReference type="InterPro" id="IPR044678">
    <property type="entry name" value="COR27/28"/>
</dbReference>
<protein>
    <submittedName>
        <fullName evidence="1">Uncharacterized protein</fullName>
    </submittedName>
</protein>
<proteinExistence type="predicted"/>
<accession>A0ABD3D4V2</accession>
<name>A0ABD3D4V2_9LAMI</name>
<comment type="caution">
    <text evidence="1">The sequence shown here is derived from an EMBL/GenBank/DDBJ whole genome shotgun (WGS) entry which is preliminary data.</text>
</comment>
<sequence length="216" mass="24739">MREMEGFFRPAASSQIPPTTVADVSCNCELAPSSSDASSPTAGNRKIILRCSPNMATDENKAWTNEKHKLYLNHLELSFVTQLHQSKRLSNVKNDLEKIKVLRNGCCKASLRAKLVCNFKRVGKNCHPPSVETAGSMELWSTTKHGKSTKSSGLATWSEDLLNFKRDEYRRKVSLYNERVGDLNLVTQERDDIKKQYDEWRRRSWMNSWLVLTQSR</sequence>
<dbReference type="Proteomes" id="UP001632038">
    <property type="component" value="Unassembled WGS sequence"/>
</dbReference>
<dbReference type="AlphaFoldDB" id="A0ABD3D4V2"/>
<evidence type="ECO:0000313" key="2">
    <source>
        <dbReference type="Proteomes" id="UP001632038"/>
    </source>
</evidence>
<reference evidence="2" key="1">
    <citation type="journal article" date="2024" name="IScience">
        <title>Strigolactones Initiate the Formation of Haustorium-like Structures in Castilleja.</title>
        <authorList>
            <person name="Buerger M."/>
            <person name="Peterson D."/>
            <person name="Chory J."/>
        </authorList>
    </citation>
    <scope>NUCLEOTIDE SEQUENCE [LARGE SCALE GENOMIC DNA]</scope>
</reference>
<dbReference type="PANTHER" id="PTHR33676">
    <property type="entry name" value="COLD REGULATED PROTEIN 27"/>
    <property type="match status" value="1"/>
</dbReference>
<dbReference type="PANTHER" id="PTHR33676:SF14">
    <property type="match status" value="1"/>
</dbReference>
<keyword evidence="2" id="KW-1185">Reference proteome</keyword>